<dbReference type="PROSITE" id="PS51257">
    <property type="entry name" value="PROKAR_LIPOPROTEIN"/>
    <property type="match status" value="1"/>
</dbReference>
<dbReference type="Proteomes" id="UP000184513">
    <property type="component" value="Unassembled WGS sequence"/>
</dbReference>
<evidence type="ECO:0000313" key="2">
    <source>
        <dbReference type="EMBL" id="SHN02373.1"/>
    </source>
</evidence>
<keyword evidence="3" id="KW-1185">Reference proteome</keyword>
<reference evidence="2 3" key="1">
    <citation type="submission" date="2016-11" db="EMBL/GenBank/DDBJ databases">
        <authorList>
            <person name="Jaros S."/>
            <person name="Januszkiewicz K."/>
            <person name="Wedrychowicz H."/>
        </authorList>
    </citation>
    <scope>NUCLEOTIDE SEQUENCE [LARGE SCALE GENOMIC DNA]</scope>
    <source>
        <strain evidence="2 3">CGMCC 1.6102</strain>
    </source>
</reference>
<dbReference type="AlphaFoldDB" id="A0A1M7NF82"/>
<dbReference type="EMBL" id="FRCY01000005">
    <property type="protein sequence ID" value="SHN02373.1"/>
    <property type="molecule type" value="Genomic_DNA"/>
</dbReference>
<evidence type="ECO:0008006" key="4">
    <source>
        <dbReference type="Google" id="ProtNLM"/>
    </source>
</evidence>
<sequence>MKTFGKIILFGLLASACLYSCKSAKNRAGTSGENKENNQSDNTDSYAKGKTEGVEGRVTWIAGNQMPQLAESNAQAAKNERGIPVQRTIRIHQLTHINQASLGDYLFGDIETPLVAEIETDEKGYFKTELPPGRYSVFTVEETGYFANVFDLDSYINPLTVEKGKWTNMRIKVDYKAAY</sequence>
<protein>
    <recommendedName>
        <fullName evidence="4">Carboxypeptidase regulatory-like domain-containing protein</fullName>
    </recommendedName>
</protein>
<organism evidence="2 3">
    <name type="scientific">Cyclobacterium lianum</name>
    <dbReference type="NCBI Taxonomy" id="388280"/>
    <lineage>
        <taxon>Bacteria</taxon>
        <taxon>Pseudomonadati</taxon>
        <taxon>Bacteroidota</taxon>
        <taxon>Cytophagia</taxon>
        <taxon>Cytophagales</taxon>
        <taxon>Cyclobacteriaceae</taxon>
        <taxon>Cyclobacterium</taxon>
    </lineage>
</organism>
<dbReference type="RefSeq" id="WP_084097177.1">
    <property type="nucleotide sequence ID" value="NZ_FRCY01000005.1"/>
</dbReference>
<evidence type="ECO:0000313" key="3">
    <source>
        <dbReference type="Proteomes" id="UP000184513"/>
    </source>
</evidence>
<name>A0A1M7NF82_9BACT</name>
<evidence type="ECO:0000256" key="1">
    <source>
        <dbReference type="SAM" id="MobiDB-lite"/>
    </source>
</evidence>
<accession>A0A1M7NF82</accession>
<proteinExistence type="predicted"/>
<dbReference type="OrthoDB" id="956632at2"/>
<feature type="region of interest" description="Disordered" evidence="1">
    <location>
        <begin position="26"/>
        <end position="50"/>
    </location>
</feature>
<gene>
    <name evidence="2" type="ORF">SAMN04488057_105277</name>
</gene>
<dbReference type="STRING" id="388280.SAMN04488057_105277"/>